<sequence length="326" mass="38250">MSAQTFHRFPDLPYELRHHVSEASCFDRHEERHGLHYVDCPGSRKCRTRIECRAASETETSACLMDAGLWAACQESRRVIKKQMRQHGFLRTDRENKSLCLKGPEPATLIIDENEDMVCFRISDWFKVQHWTKMFHFLLSYADSTEEGMPHNVAFEMDGSWDHQHSIWRAILNGIRFYGGGHYPPLYKHIIDKKIHWFRDSSTLDDTWADCNNEFMVVTWKNLCPCNQRGMDSGALVFLMYMRRGYQPYTSDGYHSCMGLYHTAYTLAVDILVRQDNEVMPCQSCQTRAKKDHEHNYLLDGMDLPLAEEDEKVEESKEEERESEKQ</sequence>
<reference evidence="3 4" key="1">
    <citation type="submission" date="2018-06" db="EMBL/GenBank/DDBJ databases">
        <title>Fusarium incarnatum-equiseti species complex species 28.</title>
        <authorList>
            <person name="Gardiner D.M."/>
        </authorList>
    </citation>
    <scope>NUCLEOTIDE SEQUENCE [LARGE SCALE GENOMIC DNA]</scope>
    <source>
        <strain evidence="3 4">FIESC_28</strain>
    </source>
</reference>
<feature type="domain" description="2EXR" evidence="2">
    <location>
        <begin position="6"/>
        <end position="117"/>
    </location>
</feature>
<dbReference type="RefSeq" id="XP_031015974.1">
    <property type="nucleotide sequence ID" value="XM_031159972.1"/>
</dbReference>
<protein>
    <recommendedName>
        <fullName evidence="2">2EXR domain-containing protein</fullName>
    </recommendedName>
</protein>
<dbReference type="Pfam" id="PF20150">
    <property type="entry name" value="2EXR"/>
    <property type="match status" value="1"/>
</dbReference>
<evidence type="ECO:0000313" key="3">
    <source>
        <dbReference type="EMBL" id="RBR18905.1"/>
    </source>
</evidence>
<dbReference type="Proteomes" id="UP000253153">
    <property type="component" value="Unassembled WGS sequence"/>
</dbReference>
<organism evidence="3 4">
    <name type="scientific">Fusarium coffeatum</name>
    <dbReference type="NCBI Taxonomy" id="231269"/>
    <lineage>
        <taxon>Eukaryota</taxon>
        <taxon>Fungi</taxon>
        <taxon>Dikarya</taxon>
        <taxon>Ascomycota</taxon>
        <taxon>Pezizomycotina</taxon>
        <taxon>Sordariomycetes</taxon>
        <taxon>Hypocreomycetidae</taxon>
        <taxon>Hypocreales</taxon>
        <taxon>Nectriaceae</taxon>
        <taxon>Fusarium</taxon>
        <taxon>Fusarium incarnatum-equiseti species complex</taxon>
    </lineage>
</organism>
<comment type="caution">
    <text evidence="3">The sequence shown here is derived from an EMBL/GenBank/DDBJ whole genome shotgun (WGS) entry which is preliminary data.</text>
</comment>
<gene>
    <name evidence="3" type="ORF">FIESC28_05827</name>
</gene>
<feature type="compositionally biased region" description="Basic and acidic residues" evidence="1">
    <location>
        <begin position="314"/>
        <end position="326"/>
    </location>
</feature>
<dbReference type="InterPro" id="IPR045518">
    <property type="entry name" value="2EXR"/>
</dbReference>
<feature type="region of interest" description="Disordered" evidence="1">
    <location>
        <begin position="300"/>
        <end position="326"/>
    </location>
</feature>
<accession>A0A366RRF8</accession>
<keyword evidence="4" id="KW-1185">Reference proteome</keyword>
<dbReference type="GeneID" id="41995268"/>
<dbReference type="AlphaFoldDB" id="A0A366RRF8"/>
<name>A0A366RRF8_9HYPO</name>
<dbReference type="EMBL" id="QKXC01000119">
    <property type="protein sequence ID" value="RBR18905.1"/>
    <property type="molecule type" value="Genomic_DNA"/>
</dbReference>
<evidence type="ECO:0000259" key="2">
    <source>
        <dbReference type="Pfam" id="PF20150"/>
    </source>
</evidence>
<evidence type="ECO:0000256" key="1">
    <source>
        <dbReference type="SAM" id="MobiDB-lite"/>
    </source>
</evidence>
<proteinExistence type="predicted"/>
<evidence type="ECO:0000313" key="4">
    <source>
        <dbReference type="Proteomes" id="UP000253153"/>
    </source>
</evidence>
<dbReference type="OrthoDB" id="3596450at2759"/>